<comment type="caution">
    <text evidence="1">The sequence shown here is derived from an EMBL/GenBank/DDBJ whole genome shotgun (WGS) entry which is preliminary data.</text>
</comment>
<accession>A0ABV6NJS9</accession>
<evidence type="ECO:0000313" key="1">
    <source>
        <dbReference type="EMBL" id="MFC0560916.1"/>
    </source>
</evidence>
<keyword evidence="2" id="KW-1185">Reference proteome</keyword>
<dbReference type="EMBL" id="JBHLTR010000048">
    <property type="protein sequence ID" value="MFC0560916.1"/>
    <property type="molecule type" value="Genomic_DNA"/>
</dbReference>
<evidence type="ECO:0008006" key="3">
    <source>
        <dbReference type="Google" id="ProtNLM"/>
    </source>
</evidence>
<dbReference type="Proteomes" id="UP001589833">
    <property type="component" value="Unassembled WGS sequence"/>
</dbReference>
<proteinExistence type="predicted"/>
<reference evidence="1 2" key="1">
    <citation type="submission" date="2024-09" db="EMBL/GenBank/DDBJ databases">
        <authorList>
            <person name="Sun Q."/>
            <person name="Mori K."/>
        </authorList>
    </citation>
    <scope>NUCLEOTIDE SEQUENCE [LARGE SCALE GENOMIC DNA]</scope>
    <source>
        <strain evidence="1 2">NCAIM B.02301</strain>
    </source>
</reference>
<sequence>MVKKFNITFEYVNGKTACYELVPGRGLAGIKEQIKKFRWYEVSSTEIVNLDNVLSVKIEDVE</sequence>
<gene>
    <name evidence="1" type="ORF">ACFFH4_18350</name>
</gene>
<protein>
    <recommendedName>
        <fullName evidence="3">Phage protein</fullName>
    </recommendedName>
</protein>
<evidence type="ECO:0000313" key="2">
    <source>
        <dbReference type="Proteomes" id="UP001589833"/>
    </source>
</evidence>
<name>A0ABV6NJS9_9BACI</name>
<organism evidence="1 2">
    <name type="scientific">Halalkalibacter alkalisediminis</name>
    <dbReference type="NCBI Taxonomy" id="935616"/>
    <lineage>
        <taxon>Bacteria</taxon>
        <taxon>Bacillati</taxon>
        <taxon>Bacillota</taxon>
        <taxon>Bacilli</taxon>
        <taxon>Bacillales</taxon>
        <taxon>Bacillaceae</taxon>
        <taxon>Halalkalibacter</taxon>
    </lineage>
</organism>